<protein>
    <submittedName>
        <fullName evidence="5">Sensor domain-containing diguanylate cyclase</fullName>
    </submittedName>
</protein>
<dbReference type="PANTHER" id="PTHR46663:SF3">
    <property type="entry name" value="SLL0267 PROTEIN"/>
    <property type="match status" value="1"/>
</dbReference>
<dbReference type="PROSITE" id="PS50885">
    <property type="entry name" value="HAMP"/>
    <property type="match status" value="1"/>
</dbReference>
<dbReference type="Pfam" id="PF00990">
    <property type="entry name" value="GGDEF"/>
    <property type="match status" value="1"/>
</dbReference>
<dbReference type="InterPro" id="IPR052163">
    <property type="entry name" value="DGC-Regulatory_Protein"/>
</dbReference>
<dbReference type="Gene3D" id="3.30.450.20">
    <property type="entry name" value="PAS domain"/>
    <property type="match status" value="2"/>
</dbReference>
<proteinExistence type="predicted"/>
<accession>A0A510UG90</accession>
<dbReference type="InterPro" id="IPR003660">
    <property type="entry name" value="HAMP_dom"/>
</dbReference>
<feature type="transmembrane region" description="Helical" evidence="1">
    <location>
        <begin position="13"/>
        <end position="34"/>
    </location>
</feature>
<dbReference type="Gene3D" id="3.30.70.270">
    <property type="match status" value="1"/>
</dbReference>
<feature type="domain" description="GGDEF" evidence="4">
    <location>
        <begin position="520"/>
        <end position="654"/>
    </location>
</feature>
<keyword evidence="1" id="KW-1133">Transmembrane helix</keyword>
<dbReference type="Gene3D" id="6.10.340.10">
    <property type="match status" value="1"/>
</dbReference>
<dbReference type="Pfam" id="PF13426">
    <property type="entry name" value="PAS_9"/>
    <property type="match status" value="2"/>
</dbReference>
<dbReference type="InterPro" id="IPR043128">
    <property type="entry name" value="Rev_trsase/Diguanyl_cyclase"/>
</dbReference>
<feature type="transmembrane region" description="Helical" evidence="1">
    <location>
        <begin position="162"/>
        <end position="181"/>
    </location>
</feature>
<evidence type="ECO:0000259" key="4">
    <source>
        <dbReference type="PROSITE" id="PS50887"/>
    </source>
</evidence>
<dbReference type="SUPFAM" id="SSF55785">
    <property type="entry name" value="PYP-like sensor domain (PAS domain)"/>
    <property type="match status" value="1"/>
</dbReference>
<dbReference type="GO" id="GO:0007165">
    <property type="term" value="P:signal transduction"/>
    <property type="evidence" value="ECO:0007669"/>
    <property type="project" value="InterPro"/>
</dbReference>
<keyword evidence="1" id="KW-0472">Membrane</keyword>
<comment type="caution">
    <text evidence="5">The sequence shown here is derived from an EMBL/GenBank/DDBJ whole genome shotgun (WGS) entry which is preliminary data.</text>
</comment>
<dbReference type="PROSITE" id="PS50112">
    <property type="entry name" value="PAS"/>
    <property type="match status" value="1"/>
</dbReference>
<gene>
    <name evidence="5" type="primary">ydaM</name>
    <name evidence="5" type="ORF">AFI02nite_16050</name>
</gene>
<dbReference type="PANTHER" id="PTHR46663">
    <property type="entry name" value="DIGUANYLATE CYCLASE DGCT-RELATED"/>
    <property type="match status" value="1"/>
</dbReference>
<dbReference type="NCBIfam" id="TIGR00229">
    <property type="entry name" value="sensory_box"/>
    <property type="match status" value="1"/>
</dbReference>
<dbReference type="InterPro" id="IPR033417">
    <property type="entry name" value="CHASE8"/>
</dbReference>
<name>A0A510UG90_ALIFS</name>
<dbReference type="InterPro" id="IPR000014">
    <property type="entry name" value="PAS"/>
</dbReference>
<dbReference type="SUPFAM" id="SSF55073">
    <property type="entry name" value="Nucleotide cyclase"/>
    <property type="match status" value="1"/>
</dbReference>
<dbReference type="CDD" id="cd06225">
    <property type="entry name" value="HAMP"/>
    <property type="match status" value="1"/>
</dbReference>
<sequence>MKWIENASLRQRLSLPIIIFALSLFVMFHGYNYVSTYKTEKDNLINRIKILSIGVSINLKPALILDDKETASKILDAFSADEAILQAVVMDNDGQIFIEYKNITQLSHAPNAELKQQMLIDGYAIGDHFIYVSIPFALNPQETAQMNLIVSKDILDETRDTALKMFIFMLLFFVICGYFIICKIQKWVITPVSSLNHAMQGIIMRGVFDERPQVVTYDELGDLTASFNKMTSKLEERQKQLSYVLKKVEHERDFGEQIITAVQHALFVIDKKGLIILSNEASKVMFPSLSINLLESRNLLDVIQPSNEEDLLEIIDNRKEVDDLLIQTCDSKTLQITSRVLSNQNQVLLSMVDVTEALRSRTQQKLAANVFKNSQDGVLIYDADGKLTLMNPAFTDIFGYQMSELSNIPMLTLFDGHHFTTSTSLITESIQRFGQWHGEVLEKDKYGAKLPLYVKASKIIDTEQYGQNSYIFIFTNLSDVKEKERLDHLAHHDVLTGLPNRAKFYQAANDTILLKEGSIGQMGLCYLDLDGFKQINDTYGHDAGDEVLRVVAKRLEHAVRANDLASRLAGDEFVLFINPVANREQLIELADRVIFSIQAPISYKGTLLSVNVSIGITIADYNHGKDVDALLKESDKAMYEAKLTGKGKYMFHKN</sequence>
<dbReference type="AlphaFoldDB" id="A0A510UG90"/>
<dbReference type="InterPro" id="IPR035965">
    <property type="entry name" value="PAS-like_dom_sf"/>
</dbReference>
<dbReference type="RefSeq" id="WP_146863547.1">
    <property type="nucleotide sequence ID" value="NZ_BJTZ01000007.1"/>
</dbReference>
<dbReference type="CDD" id="cd01949">
    <property type="entry name" value="GGDEF"/>
    <property type="match status" value="1"/>
</dbReference>
<dbReference type="CDD" id="cd00130">
    <property type="entry name" value="PAS"/>
    <property type="match status" value="1"/>
</dbReference>
<keyword evidence="1" id="KW-0812">Transmembrane</keyword>
<dbReference type="PROSITE" id="PS50887">
    <property type="entry name" value="GGDEF"/>
    <property type="match status" value="1"/>
</dbReference>
<dbReference type="SMART" id="SM00267">
    <property type="entry name" value="GGDEF"/>
    <property type="match status" value="1"/>
</dbReference>
<dbReference type="InterPro" id="IPR029787">
    <property type="entry name" value="Nucleotide_cyclase"/>
</dbReference>
<dbReference type="GO" id="GO:0016020">
    <property type="term" value="C:membrane"/>
    <property type="evidence" value="ECO:0007669"/>
    <property type="project" value="InterPro"/>
</dbReference>
<feature type="domain" description="PAS" evidence="2">
    <location>
        <begin position="363"/>
        <end position="405"/>
    </location>
</feature>
<feature type="domain" description="HAMP" evidence="3">
    <location>
        <begin position="186"/>
        <end position="239"/>
    </location>
</feature>
<organism evidence="5 6">
    <name type="scientific">Aliivibrio fischeri</name>
    <name type="common">Vibrio fischeri</name>
    <dbReference type="NCBI Taxonomy" id="668"/>
    <lineage>
        <taxon>Bacteria</taxon>
        <taxon>Pseudomonadati</taxon>
        <taxon>Pseudomonadota</taxon>
        <taxon>Gammaproteobacteria</taxon>
        <taxon>Vibrionales</taxon>
        <taxon>Vibrionaceae</taxon>
        <taxon>Aliivibrio</taxon>
    </lineage>
</organism>
<evidence type="ECO:0000259" key="3">
    <source>
        <dbReference type="PROSITE" id="PS50885"/>
    </source>
</evidence>
<dbReference type="EMBL" id="BJTZ01000007">
    <property type="protein sequence ID" value="GEK13569.1"/>
    <property type="molecule type" value="Genomic_DNA"/>
</dbReference>
<evidence type="ECO:0000256" key="1">
    <source>
        <dbReference type="SAM" id="Phobius"/>
    </source>
</evidence>
<dbReference type="NCBIfam" id="TIGR00254">
    <property type="entry name" value="GGDEF"/>
    <property type="match status" value="1"/>
</dbReference>
<reference evidence="5 6" key="1">
    <citation type="submission" date="2019-07" db="EMBL/GenBank/DDBJ databases">
        <title>Whole genome shotgun sequence of Aliivibrio fischeri NBRC 101058.</title>
        <authorList>
            <person name="Hosoyama A."/>
            <person name="Uohara A."/>
            <person name="Ohji S."/>
            <person name="Ichikawa N."/>
        </authorList>
    </citation>
    <scope>NUCLEOTIDE SEQUENCE [LARGE SCALE GENOMIC DNA]</scope>
    <source>
        <strain evidence="5 6">NBRC 101058</strain>
    </source>
</reference>
<dbReference type="Proteomes" id="UP000321787">
    <property type="component" value="Unassembled WGS sequence"/>
</dbReference>
<evidence type="ECO:0000259" key="2">
    <source>
        <dbReference type="PROSITE" id="PS50112"/>
    </source>
</evidence>
<dbReference type="SMART" id="SM00091">
    <property type="entry name" value="PAS"/>
    <property type="match status" value="2"/>
</dbReference>
<evidence type="ECO:0000313" key="6">
    <source>
        <dbReference type="Proteomes" id="UP000321787"/>
    </source>
</evidence>
<dbReference type="SMART" id="SM00304">
    <property type="entry name" value="HAMP"/>
    <property type="match status" value="1"/>
</dbReference>
<evidence type="ECO:0000313" key="5">
    <source>
        <dbReference type="EMBL" id="GEK13569.1"/>
    </source>
</evidence>
<dbReference type="InterPro" id="IPR000160">
    <property type="entry name" value="GGDEF_dom"/>
</dbReference>
<dbReference type="Pfam" id="PF17152">
    <property type="entry name" value="CHASE8"/>
    <property type="match status" value="1"/>
</dbReference>